<dbReference type="PANTHER" id="PTHR43139">
    <property type="entry name" value="SI:DKEY-122A22.2"/>
    <property type="match status" value="1"/>
</dbReference>
<sequence>MIASGISFARLLCHLRRLLHCLSIVYFHDLFISLFFIYNHLIPRTIHLSIGPTAHLTSIHIWTPLLHRRSKPTLVLIHGFGGDAKWQWHNQIRTLSRSFNLYIPDLIFFGNSRSNSPNRSVHFQAKCIAQAMKHLGLERYNIVGISYGGFVAYRMGLDVATKEVEKIVVLTSGVCASDGRRRELVQREGRDVREILCPLRPEDLRLLVLRTMHRPPVWMPDFYLRDFIEMKYMDQRKERVELLDELLSNGAGVNPLPVLSQETLLLWGDQDKAFGEKVEAGDNKGWRTCTAVGEGAPS</sequence>
<dbReference type="GO" id="GO:0016787">
    <property type="term" value="F:hydrolase activity"/>
    <property type="evidence" value="ECO:0007669"/>
    <property type="project" value="UniProtKB-KW"/>
</dbReference>
<name>A0A833QX11_9POAL</name>
<evidence type="ECO:0000313" key="4">
    <source>
        <dbReference type="Proteomes" id="UP000623129"/>
    </source>
</evidence>
<keyword evidence="1" id="KW-0812">Transmembrane</keyword>
<dbReference type="Gene3D" id="3.40.50.1820">
    <property type="entry name" value="alpha/beta hydrolase"/>
    <property type="match status" value="1"/>
</dbReference>
<protein>
    <submittedName>
        <fullName evidence="3">Alpha/beta hydrolase family</fullName>
    </submittedName>
</protein>
<dbReference type="InterPro" id="IPR000073">
    <property type="entry name" value="AB_hydrolase_1"/>
</dbReference>
<dbReference type="PANTHER" id="PTHR43139:SF37">
    <property type="entry name" value="ALPHA_BETA-HYDROLASES SUPERFAMILY PROTEIN"/>
    <property type="match status" value="1"/>
</dbReference>
<evidence type="ECO:0000256" key="1">
    <source>
        <dbReference type="SAM" id="Phobius"/>
    </source>
</evidence>
<dbReference type="InterPro" id="IPR029058">
    <property type="entry name" value="AB_hydrolase_fold"/>
</dbReference>
<keyword evidence="1" id="KW-0472">Membrane</keyword>
<accession>A0A833QX11</accession>
<organism evidence="3 4">
    <name type="scientific">Carex littledalei</name>
    <dbReference type="NCBI Taxonomy" id="544730"/>
    <lineage>
        <taxon>Eukaryota</taxon>
        <taxon>Viridiplantae</taxon>
        <taxon>Streptophyta</taxon>
        <taxon>Embryophyta</taxon>
        <taxon>Tracheophyta</taxon>
        <taxon>Spermatophyta</taxon>
        <taxon>Magnoliopsida</taxon>
        <taxon>Liliopsida</taxon>
        <taxon>Poales</taxon>
        <taxon>Cyperaceae</taxon>
        <taxon>Cyperoideae</taxon>
        <taxon>Cariceae</taxon>
        <taxon>Carex</taxon>
        <taxon>Carex subgen. Euthyceras</taxon>
    </lineage>
</organism>
<dbReference type="Proteomes" id="UP000623129">
    <property type="component" value="Unassembled WGS sequence"/>
</dbReference>
<feature type="transmembrane region" description="Helical" evidence="1">
    <location>
        <begin position="18"/>
        <end position="38"/>
    </location>
</feature>
<dbReference type="SUPFAM" id="SSF53474">
    <property type="entry name" value="alpha/beta-Hydrolases"/>
    <property type="match status" value="1"/>
</dbReference>
<dbReference type="InterPro" id="IPR052370">
    <property type="entry name" value="Meta-cleavage_hydrolase"/>
</dbReference>
<evidence type="ECO:0000259" key="2">
    <source>
        <dbReference type="Pfam" id="PF00561"/>
    </source>
</evidence>
<proteinExistence type="predicted"/>
<reference evidence="3" key="1">
    <citation type="submission" date="2020-01" db="EMBL/GenBank/DDBJ databases">
        <title>Genome sequence of Kobresia littledalei, the first chromosome-level genome in the family Cyperaceae.</title>
        <authorList>
            <person name="Qu G."/>
        </authorList>
    </citation>
    <scope>NUCLEOTIDE SEQUENCE</scope>
    <source>
        <strain evidence="3">C.B.Clarke</strain>
        <tissue evidence="3">Leaf</tissue>
    </source>
</reference>
<evidence type="ECO:0000313" key="3">
    <source>
        <dbReference type="EMBL" id="KAF3326543.1"/>
    </source>
</evidence>
<keyword evidence="3" id="KW-0378">Hydrolase</keyword>
<dbReference type="Pfam" id="PF00561">
    <property type="entry name" value="Abhydrolase_1"/>
    <property type="match status" value="1"/>
</dbReference>
<gene>
    <name evidence="3" type="ORF">FCM35_KLT08173</name>
</gene>
<feature type="domain" description="AB hydrolase-1" evidence="2">
    <location>
        <begin position="72"/>
        <end position="175"/>
    </location>
</feature>
<keyword evidence="4" id="KW-1185">Reference proteome</keyword>
<dbReference type="EMBL" id="SWLB01000018">
    <property type="protein sequence ID" value="KAF3326543.1"/>
    <property type="molecule type" value="Genomic_DNA"/>
</dbReference>
<keyword evidence="1" id="KW-1133">Transmembrane helix</keyword>
<comment type="caution">
    <text evidence="3">The sequence shown here is derived from an EMBL/GenBank/DDBJ whole genome shotgun (WGS) entry which is preliminary data.</text>
</comment>
<dbReference type="AlphaFoldDB" id="A0A833QX11"/>
<dbReference type="OrthoDB" id="6431331at2759"/>